<organism evidence="2 3">
    <name type="scientific">Chryseobacterium formosense</name>
    <dbReference type="NCBI Taxonomy" id="236814"/>
    <lineage>
        <taxon>Bacteria</taxon>
        <taxon>Pseudomonadati</taxon>
        <taxon>Bacteroidota</taxon>
        <taxon>Flavobacteriia</taxon>
        <taxon>Flavobacteriales</taxon>
        <taxon>Weeksellaceae</taxon>
        <taxon>Chryseobacterium group</taxon>
        <taxon>Chryseobacterium</taxon>
    </lineage>
</organism>
<proteinExistence type="predicted"/>
<keyword evidence="1" id="KW-1133">Transmembrane helix</keyword>
<gene>
    <name evidence="2" type="ORF">IX39_16915</name>
</gene>
<feature type="transmembrane region" description="Helical" evidence="1">
    <location>
        <begin position="33"/>
        <end position="54"/>
    </location>
</feature>
<evidence type="ECO:0000256" key="1">
    <source>
        <dbReference type="SAM" id="Phobius"/>
    </source>
</evidence>
<dbReference type="STRING" id="236814.IX39_16915"/>
<comment type="caution">
    <text evidence="2">The sequence shown here is derived from an EMBL/GenBank/DDBJ whole genome shotgun (WGS) entry which is preliminary data.</text>
</comment>
<sequence length="92" mass="10794">MLYFLLIINLITFIIFSLDKWKATKHKRRISEFNLLILTFFGGTAGAISAMLIFRHKISKRSFLWKFFGIILLQILIVVGYTKFLPENLNLL</sequence>
<dbReference type="InterPro" id="IPR010718">
    <property type="entry name" value="DUF1294"/>
</dbReference>
<dbReference type="AlphaFoldDB" id="A0A085Z0W3"/>
<evidence type="ECO:0008006" key="4">
    <source>
        <dbReference type="Google" id="ProtNLM"/>
    </source>
</evidence>
<dbReference type="EMBL" id="JPRP01000003">
    <property type="protein sequence ID" value="KFE98076.1"/>
    <property type="molecule type" value="Genomic_DNA"/>
</dbReference>
<dbReference type="OrthoDB" id="1080927at2"/>
<keyword evidence="3" id="KW-1185">Reference proteome</keyword>
<name>A0A085Z0W3_9FLAO</name>
<dbReference type="RefSeq" id="WP_034678557.1">
    <property type="nucleotide sequence ID" value="NZ_FPAP01000003.1"/>
</dbReference>
<keyword evidence="1" id="KW-0812">Transmembrane</keyword>
<evidence type="ECO:0000313" key="2">
    <source>
        <dbReference type="EMBL" id="KFE98076.1"/>
    </source>
</evidence>
<evidence type="ECO:0000313" key="3">
    <source>
        <dbReference type="Proteomes" id="UP000028713"/>
    </source>
</evidence>
<keyword evidence="1" id="KW-0472">Membrane</keyword>
<accession>A0A085Z0W3</accession>
<protein>
    <recommendedName>
        <fullName evidence="4">DUF1294 domain-containing protein</fullName>
    </recommendedName>
</protein>
<dbReference type="eggNOG" id="COG3326">
    <property type="taxonomic scope" value="Bacteria"/>
</dbReference>
<dbReference type="Proteomes" id="UP000028713">
    <property type="component" value="Unassembled WGS sequence"/>
</dbReference>
<feature type="transmembrane region" description="Helical" evidence="1">
    <location>
        <begin position="63"/>
        <end position="82"/>
    </location>
</feature>
<reference evidence="2 3" key="1">
    <citation type="submission" date="2014-07" db="EMBL/GenBank/DDBJ databases">
        <title>Genome of Chryseobacterium formosense LMG 24722.</title>
        <authorList>
            <person name="Pipes S.E."/>
            <person name="Stropko S.J."/>
            <person name="Newman J.D."/>
        </authorList>
    </citation>
    <scope>NUCLEOTIDE SEQUENCE [LARGE SCALE GENOMIC DNA]</scope>
    <source>
        <strain evidence="2 3">LMG 24722</strain>
    </source>
</reference>
<dbReference type="Pfam" id="PF06961">
    <property type="entry name" value="DUF1294"/>
    <property type="match status" value="1"/>
</dbReference>